<reference evidence="3" key="1">
    <citation type="journal article" date="2014" name="Science">
        <title>Ancient hybridizations among the ancestral genomes of bread wheat.</title>
        <authorList>
            <consortium name="International Wheat Genome Sequencing Consortium,"/>
            <person name="Marcussen T."/>
            <person name="Sandve S.R."/>
            <person name="Heier L."/>
            <person name="Spannagl M."/>
            <person name="Pfeifer M."/>
            <person name="Jakobsen K.S."/>
            <person name="Wulff B.B."/>
            <person name="Steuernagel B."/>
            <person name="Mayer K.F."/>
            <person name="Olsen O.A."/>
        </authorList>
    </citation>
    <scope>NUCLEOTIDE SEQUENCE [LARGE SCALE GENOMIC DNA]</scope>
    <source>
        <strain evidence="3">cv. AL8/78</strain>
    </source>
</reference>
<keyword evidence="1" id="KW-0812">Transmembrane</keyword>
<dbReference type="Pfam" id="PF05965">
    <property type="entry name" value="FYRC"/>
    <property type="match status" value="1"/>
</dbReference>
<dbReference type="GO" id="GO:0005634">
    <property type="term" value="C:nucleus"/>
    <property type="evidence" value="ECO:0007669"/>
    <property type="project" value="InterPro"/>
</dbReference>
<dbReference type="InterPro" id="IPR003889">
    <property type="entry name" value="FYrich_C"/>
</dbReference>
<dbReference type="Gene3D" id="3.30.160.360">
    <property type="match status" value="1"/>
</dbReference>
<accession>A0A453A2V9</accession>
<dbReference type="AlphaFoldDB" id="A0A453A2V9"/>
<evidence type="ECO:0000256" key="1">
    <source>
        <dbReference type="SAM" id="Phobius"/>
    </source>
</evidence>
<dbReference type="GO" id="GO:0051726">
    <property type="term" value="P:regulation of cell cycle"/>
    <property type="evidence" value="ECO:0007669"/>
    <property type="project" value="TreeGrafter"/>
</dbReference>
<keyword evidence="1" id="KW-0472">Membrane</keyword>
<proteinExistence type="predicted"/>
<dbReference type="EnsemblPlants" id="AET1Gv21018500.4">
    <property type="protein sequence ID" value="AET1Gv21018500.4"/>
    <property type="gene ID" value="AET1Gv21018500"/>
</dbReference>
<dbReference type="PANTHER" id="PTHR22715">
    <property type="entry name" value="TRANSFORMING GROWTH FACTOR BETA REGULATED GENE 1"/>
    <property type="match status" value="1"/>
</dbReference>
<name>A0A453A2V9_AEGTS</name>
<reference evidence="3" key="2">
    <citation type="journal article" date="2017" name="Nat. Plants">
        <title>The Aegilops tauschii genome reveals multiple impacts of transposons.</title>
        <authorList>
            <person name="Zhao G."/>
            <person name="Zou C."/>
            <person name="Li K."/>
            <person name="Wang K."/>
            <person name="Li T."/>
            <person name="Gao L."/>
            <person name="Zhang X."/>
            <person name="Wang H."/>
            <person name="Yang Z."/>
            <person name="Liu X."/>
            <person name="Jiang W."/>
            <person name="Mao L."/>
            <person name="Kong X."/>
            <person name="Jiao Y."/>
            <person name="Jia J."/>
        </authorList>
    </citation>
    <scope>NUCLEOTIDE SEQUENCE [LARGE SCALE GENOMIC DNA]</scope>
    <source>
        <strain evidence="3">cv. AL8/78</strain>
    </source>
</reference>
<evidence type="ECO:0000313" key="3">
    <source>
        <dbReference type="Proteomes" id="UP000015105"/>
    </source>
</evidence>
<dbReference type="InterPro" id="IPR040092">
    <property type="entry name" value="TBRG1"/>
</dbReference>
<reference evidence="2" key="4">
    <citation type="submission" date="2019-03" db="UniProtKB">
        <authorList>
            <consortium name="EnsemblPlants"/>
        </authorList>
    </citation>
    <scope>IDENTIFICATION</scope>
</reference>
<feature type="transmembrane region" description="Helical" evidence="1">
    <location>
        <begin position="47"/>
        <end position="64"/>
    </location>
</feature>
<dbReference type="SMART" id="SM00542">
    <property type="entry name" value="FYRC"/>
    <property type="match status" value="1"/>
</dbReference>
<dbReference type="PANTHER" id="PTHR22715:SF0">
    <property type="entry name" value="TRANSFORMING GROWTH FACTOR BETA REGULATOR 1"/>
    <property type="match status" value="1"/>
</dbReference>
<dbReference type="Proteomes" id="UP000015105">
    <property type="component" value="Chromosome 1D"/>
</dbReference>
<keyword evidence="1" id="KW-1133">Transmembrane helix</keyword>
<sequence>SLILLSVLVDAGGFLLLFLNILLPLPINVTDYPYYFFVYDFFLRQFHLFWCFLLTCHLFVNAGFRSRVKYWSIVDPIQMAYYFSEILDAGLQGPLFMVTVENCPGEVFINESPTKCWNMVRERLNMEIRRQLSMGRPNVTTLQPPGSIDGLEMFGLLSPEIVRAIEARDRDRICTEYWRYRPHAATSNQHTLPQNPPSIVLRGLFQRASPDELRALRSLLASNTNLDDRSRQQATHMLDEEIAKQWR</sequence>
<reference evidence="2" key="3">
    <citation type="journal article" date="2017" name="Nature">
        <title>Genome sequence of the progenitor of the wheat D genome Aegilops tauschii.</title>
        <authorList>
            <person name="Luo M.C."/>
            <person name="Gu Y.Q."/>
            <person name="Puiu D."/>
            <person name="Wang H."/>
            <person name="Twardziok S.O."/>
            <person name="Deal K.R."/>
            <person name="Huo N."/>
            <person name="Zhu T."/>
            <person name="Wang L."/>
            <person name="Wang Y."/>
            <person name="McGuire P.E."/>
            <person name="Liu S."/>
            <person name="Long H."/>
            <person name="Ramasamy R.K."/>
            <person name="Rodriguez J.C."/>
            <person name="Van S.L."/>
            <person name="Yuan L."/>
            <person name="Wang Z."/>
            <person name="Xia Z."/>
            <person name="Xiao L."/>
            <person name="Anderson O.D."/>
            <person name="Ouyang S."/>
            <person name="Liang Y."/>
            <person name="Zimin A.V."/>
            <person name="Pertea G."/>
            <person name="Qi P."/>
            <person name="Bennetzen J.L."/>
            <person name="Dai X."/>
            <person name="Dawson M.W."/>
            <person name="Muller H.G."/>
            <person name="Kugler K."/>
            <person name="Rivarola-Duarte L."/>
            <person name="Spannagl M."/>
            <person name="Mayer K.F.X."/>
            <person name="Lu F.H."/>
            <person name="Bevan M.W."/>
            <person name="Leroy P."/>
            <person name="Li P."/>
            <person name="You F.M."/>
            <person name="Sun Q."/>
            <person name="Liu Z."/>
            <person name="Lyons E."/>
            <person name="Wicker T."/>
            <person name="Salzberg S.L."/>
            <person name="Devos K.M."/>
            <person name="Dvorak J."/>
        </authorList>
    </citation>
    <scope>NUCLEOTIDE SEQUENCE [LARGE SCALE GENOMIC DNA]</scope>
    <source>
        <strain evidence="2">cv. AL8/78</strain>
    </source>
</reference>
<evidence type="ECO:0000313" key="2">
    <source>
        <dbReference type="EnsemblPlants" id="AET1Gv21018500.4"/>
    </source>
</evidence>
<reference evidence="2" key="5">
    <citation type="journal article" date="2021" name="G3 (Bethesda)">
        <title>Aegilops tauschii genome assembly Aet v5.0 features greater sequence contiguity and improved annotation.</title>
        <authorList>
            <person name="Wang L."/>
            <person name="Zhu T."/>
            <person name="Rodriguez J.C."/>
            <person name="Deal K.R."/>
            <person name="Dubcovsky J."/>
            <person name="McGuire P.E."/>
            <person name="Lux T."/>
            <person name="Spannagl M."/>
            <person name="Mayer K.F.X."/>
            <person name="Baldrich P."/>
            <person name="Meyers B.C."/>
            <person name="Huo N."/>
            <person name="Gu Y.Q."/>
            <person name="Zhou H."/>
            <person name="Devos K.M."/>
            <person name="Bennetzen J.L."/>
            <person name="Unver T."/>
            <person name="Budak H."/>
            <person name="Gulick P.J."/>
            <person name="Galiba G."/>
            <person name="Kalapos B."/>
            <person name="Nelson D.R."/>
            <person name="Li P."/>
            <person name="You F.M."/>
            <person name="Luo M.C."/>
            <person name="Dvorak J."/>
        </authorList>
    </citation>
    <scope>NUCLEOTIDE SEQUENCE [LARGE SCALE GENOMIC DNA]</scope>
    <source>
        <strain evidence="2">cv. AL8/78</strain>
    </source>
</reference>
<dbReference type="PROSITE" id="PS51543">
    <property type="entry name" value="FYRC"/>
    <property type="match status" value="1"/>
</dbReference>
<organism evidence="2 3">
    <name type="scientific">Aegilops tauschii subsp. strangulata</name>
    <name type="common">Goatgrass</name>
    <dbReference type="NCBI Taxonomy" id="200361"/>
    <lineage>
        <taxon>Eukaryota</taxon>
        <taxon>Viridiplantae</taxon>
        <taxon>Streptophyta</taxon>
        <taxon>Embryophyta</taxon>
        <taxon>Tracheophyta</taxon>
        <taxon>Spermatophyta</taxon>
        <taxon>Magnoliopsida</taxon>
        <taxon>Liliopsida</taxon>
        <taxon>Poales</taxon>
        <taxon>Poaceae</taxon>
        <taxon>BOP clade</taxon>
        <taxon>Pooideae</taxon>
        <taxon>Triticodae</taxon>
        <taxon>Triticeae</taxon>
        <taxon>Triticinae</taxon>
        <taxon>Aegilops</taxon>
    </lineage>
</organism>
<protein>
    <submittedName>
        <fullName evidence="2">Uncharacterized protein</fullName>
    </submittedName>
</protein>
<dbReference type="Gramene" id="AET1Gv21018500.4">
    <property type="protein sequence ID" value="AET1Gv21018500.4"/>
    <property type="gene ID" value="AET1Gv21018500"/>
</dbReference>
<feature type="transmembrane region" description="Helical" evidence="1">
    <location>
        <begin position="7"/>
        <end position="27"/>
    </location>
</feature>
<keyword evidence="3" id="KW-1185">Reference proteome</keyword>